<comment type="caution">
    <text evidence="2">The sequence shown here is derived from an EMBL/GenBank/DDBJ whole genome shotgun (WGS) entry which is preliminary data.</text>
</comment>
<evidence type="ECO:0000313" key="3">
    <source>
        <dbReference type="Proteomes" id="UP001422759"/>
    </source>
</evidence>
<dbReference type="Proteomes" id="UP001422759">
    <property type="component" value="Unassembled WGS sequence"/>
</dbReference>
<protein>
    <submittedName>
        <fullName evidence="2">Uncharacterized protein</fullName>
    </submittedName>
</protein>
<proteinExistence type="predicted"/>
<dbReference type="EMBL" id="BAAANT010000048">
    <property type="protein sequence ID" value="GAA2155868.1"/>
    <property type="molecule type" value="Genomic_DNA"/>
</dbReference>
<feature type="region of interest" description="Disordered" evidence="1">
    <location>
        <begin position="1"/>
        <end position="37"/>
    </location>
</feature>
<reference evidence="3" key="1">
    <citation type="journal article" date="2019" name="Int. J. Syst. Evol. Microbiol.">
        <title>The Global Catalogue of Microorganisms (GCM) 10K type strain sequencing project: providing services to taxonomists for standard genome sequencing and annotation.</title>
        <authorList>
            <consortium name="The Broad Institute Genomics Platform"/>
            <consortium name="The Broad Institute Genome Sequencing Center for Infectious Disease"/>
            <person name="Wu L."/>
            <person name="Ma J."/>
        </authorList>
    </citation>
    <scope>NUCLEOTIDE SEQUENCE [LARGE SCALE GENOMIC DNA]</scope>
    <source>
        <strain evidence="3">JCM 14560</strain>
    </source>
</reference>
<evidence type="ECO:0000256" key="1">
    <source>
        <dbReference type="SAM" id="MobiDB-lite"/>
    </source>
</evidence>
<name>A0ABP5LY96_9ACTN</name>
<accession>A0ABP5LY96</accession>
<sequence>MDDWSQSVDAVSEVTGPRTGSEGDSGHNPTRFDHGNRAQIGHLPTIYLILTAGNAVLSWDNPKLFGTHPGDS</sequence>
<organism evidence="2 3">
    <name type="scientific">Kitasatospora kazusensis</name>
    <dbReference type="NCBI Taxonomy" id="407974"/>
    <lineage>
        <taxon>Bacteria</taxon>
        <taxon>Bacillati</taxon>
        <taxon>Actinomycetota</taxon>
        <taxon>Actinomycetes</taxon>
        <taxon>Kitasatosporales</taxon>
        <taxon>Streptomycetaceae</taxon>
        <taxon>Kitasatospora</taxon>
    </lineage>
</organism>
<gene>
    <name evidence="2" type="ORF">GCM10009760_56230</name>
</gene>
<evidence type="ECO:0000313" key="2">
    <source>
        <dbReference type="EMBL" id="GAA2155868.1"/>
    </source>
</evidence>
<keyword evidence="3" id="KW-1185">Reference proteome</keyword>